<sequence length="119" mass="13303">MYAEYQRNHPPNFQPLDMVAFHKTVLVVPATPPGPTQPGPSTQQAQPPQTGLALIPSPFTIFVKTLTGRTATISVTLSDTIDNVKHKFAKRLNLPPKEQRLIYGSRQLEDSYTLRDYSI</sequence>
<protein>
    <recommendedName>
        <fullName evidence="2">Ubiquitin-like domain-containing protein</fullName>
    </recommendedName>
</protein>
<feature type="domain" description="Ubiquitin-like" evidence="2">
    <location>
        <begin position="59"/>
        <end position="119"/>
    </location>
</feature>
<dbReference type="PANTHER" id="PTHR10666">
    <property type="entry name" value="UBIQUITIN"/>
    <property type="match status" value="1"/>
</dbReference>
<proteinExistence type="predicted"/>
<dbReference type="PROSITE" id="PS50053">
    <property type="entry name" value="UBIQUITIN_2"/>
    <property type="match status" value="1"/>
</dbReference>
<evidence type="ECO:0000313" key="3">
    <source>
        <dbReference type="EMBL" id="KAF4627251.1"/>
    </source>
</evidence>
<dbReference type="SUPFAM" id="SSF54236">
    <property type="entry name" value="Ubiquitin-like"/>
    <property type="match status" value="1"/>
</dbReference>
<dbReference type="OrthoDB" id="428577at2759"/>
<gene>
    <name evidence="3" type="ORF">G7Y89_g10906</name>
</gene>
<dbReference type="EMBL" id="JAAMPI010001002">
    <property type="protein sequence ID" value="KAF4627251.1"/>
    <property type="molecule type" value="Genomic_DNA"/>
</dbReference>
<keyword evidence="4" id="KW-1185">Reference proteome</keyword>
<dbReference type="AlphaFoldDB" id="A0A8H4VYJ7"/>
<dbReference type="Gene3D" id="3.10.20.90">
    <property type="entry name" value="Phosphatidylinositol 3-kinase Catalytic Subunit, Chain A, domain 1"/>
    <property type="match status" value="1"/>
</dbReference>
<name>A0A8H4VYJ7_9HELO</name>
<dbReference type="InterPro" id="IPR050158">
    <property type="entry name" value="Ubiquitin_ubiquitin-like"/>
</dbReference>
<dbReference type="InterPro" id="IPR029071">
    <property type="entry name" value="Ubiquitin-like_domsf"/>
</dbReference>
<evidence type="ECO:0000256" key="1">
    <source>
        <dbReference type="SAM" id="MobiDB-lite"/>
    </source>
</evidence>
<evidence type="ECO:0000313" key="4">
    <source>
        <dbReference type="Proteomes" id="UP000566819"/>
    </source>
</evidence>
<reference evidence="3 4" key="1">
    <citation type="submission" date="2020-03" db="EMBL/GenBank/DDBJ databases">
        <title>Draft Genome Sequence of Cudoniella acicularis.</title>
        <authorList>
            <person name="Buettner E."/>
            <person name="Kellner H."/>
        </authorList>
    </citation>
    <scope>NUCLEOTIDE SEQUENCE [LARGE SCALE GENOMIC DNA]</scope>
    <source>
        <strain evidence="3 4">DSM 108380</strain>
    </source>
</reference>
<organism evidence="3 4">
    <name type="scientific">Cudoniella acicularis</name>
    <dbReference type="NCBI Taxonomy" id="354080"/>
    <lineage>
        <taxon>Eukaryota</taxon>
        <taxon>Fungi</taxon>
        <taxon>Dikarya</taxon>
        <taxon>Ascomycota</taxon>
        <taxon>Pezizomycotina</taxon>
        <taxon>Leotiomycetes</taxon>
        <taxon>Helotiales</taxon>
        <taxon>Tricladiaceae</taxon>
        <taxon>Cudoniella</taxon>
    </lineage>
</organism>
<dbReference type="Pfam" id="PF00240">
    <property type="entry name" value="ubiquitin"/>
    <property type="match status" value="1"/>
</dbReference>
<dbReference type="InterPro" id="IPR019956">
    <property type="entry name" value="Ubiquitin_dom"/>
</dbReference>
<feature type="compositionally biased region" description="Low complexity" evidence="1">
    <location>
        <begin position="39"/>
        <end position="50"/>
    </location>
</feature>
<dbReference type="InterPro" id="IPR000626">
    <property type="entry name" value="Ubiquitin-like_dom"/>
</dbReference>
<dbReference type="Proteomes" id="UP000566819">
    <property type="component" value="Unassembled WGS sequence"/>
</dbReference>
<feature type="region of interest" description="Disordered" evidence="1">
    <location>
        <begin position="29"/>
        <end position="50"/>
    </location>
</feature>
<evidence type="ECO:0000259" key="2">
    <source>
        <dbReference type="PROSITE" id="PS50053"/>
    </source>
</evidence>
<comment type="caution">
    <text evidence="3">The sequence shown here is derived from an EMBL/GenBank/DDBJ whole genome shotgun (WGS) entry which is preliminary data.</text>
</comment>
<accession>A0A8H4VYJ7</accession>
<dbReference type="SMART" id="SM00213">
    <property type="entry name" value="UBQ"/>
    <property type="match status" value="1"/>
</dbReference>
<dbReference type="PRINTS" id="PR00348">
    <property type="entry name" value="UBIQUITIN"/>
</dbReference>